<gene>
    <name evidence="1" type="ORF">Mkiyose1413_53910</name>
</gene>
<organism evidence="1 2">
    <name type="scientific">Mycobacterium kiyosense</name>
    <dbReference type="NCBI Taxonomy" id="2871094"/>
    <lineage>
        <taxon>Bacteria</taxon>
        <taxon>Bacillati</taxon>
        <taxon>Actinomycetota</taxon>
        <taxon>Actinomycetes</taxon>
        <taxon>Mycobacteriales</taxon>
        <taxon>Mycobacteriaceae</taxon>
        <taxon>Mycobacterium</taxon>
    </lineage>
</organism>
<protein>
    <recommendedName>
        <fullName evidence="3">Alkylmercury lyase</fullName>
    </recommendedName>
</protein>
<proteinExistence type="predicted"/>
<dbReference type="EMBL" id="BRZI01000083">
    <property type="protein sequence ID" value="GLD33508.1"/>
    <property type="molecule type" value="Genomic_DNA"/>
</dbReference>
<keyword evidence="2" id="KW-1185">Reference proteome</keyword>
<name>A0A9P3Q9U7_9MYCO</name>
<comment type="caution">
    <text evidence="1">The sequence shown here is derived from an EMBL/GenBank/DDBJ whole genome shotgun (WGS) entry which is preliminary data.</text>
</comment>
<sequence>MRLEILQVRDCPNVPVLEERIRQATADQELDVEITHRVIDDPATASAAGMTGSPTLLVDGHDPFAAPGHLPSVSCRLYESENDGMPGAPSVAALRAALGLEPRGYNRPHQLL</sequence>
<evidence type="ECO:0008006" key="3">
    <source>
        <dbReference type="Google" id="ProtNLM"/>
    </source>
</evidence>
<evidence type="ECO:0000313" key="2">
    <source>
        <dbReference type="Proteomes" id="UP001064782"/>
    </source>
</evidence>
<reference evidence="1" key="1">
    <citation type="submission" date="2022-08" db="EMBL/GenBank/DDBJ databases">
        <title>Mycobacterium kiyosense sp. nov., scotochromogenic slow-glowing species isolated from respiratory specimens.</title>
        <authorList>
            <person name="Fukano H."/>
            <person name="Kazumi Y."/>
            <person name="Sakagami N."/>
            <person name="Ato M."/>
            <person name="Mitarai S."/>
            <person name="Hoshino Y."/>
        </authorList>
    </citation>
    <scope>NUCLEOTIDE SEQUENCE</scope>
    <source>
        <strain evidence="1">1413</strain>
    </source>
</reference>
<evidence type="ECO:0000313" key="1">
    <source>
        <dbReference type="EMBL" id="GLD33508.1"/>
    </source>
</evidence>
<dbReference type="RefSeq" id="WP_236984052.1">
    <property type="nucleotide sequence ID" value="NZ_BRXF01000069.1"/>
</dbReference>
<dbReference type="Proteomes" id="UP001064782">
    <property type="component" value="Unassembled WGS sequence"/>
</dbReference>
<accession>A0A9P3Q9U7</accession>
<dbReference type="Gene3D" id="3.40.30.10">
    <property type="entry name" value="Glutaredoxin"/>
    <property type="match status" value="1"/>
</dbReference>
<dbReference type="AlphaFoldDB" id="A0A9P3Q9U7"/>